<dbReference type="Proteomes" id="UP000005666">
    <property type="component" value="Chromosome 7"/>
</dbReference>
<feature type="domain" description="Transcription factor Iwr1" evidence="3">
    <location>
        <begin position="149"/>
        <end position="216"/>
    </location>
</feature>
<dbReference type="HOGENOM" id="CLU_044104_0_0_1"/>
<dbReference type="OrthoDB" id="6255506at2759"/>
<dbReference type="Pfam" id="PF08574">
    <property type="entry name" value="Iwr1"/>
    <property type="match status" value="1"/>
</dbReference>
<feature type="compositionally biased region" description="Basic residues" evidence="2">
    <location>
        <begin position="127"/>
        <end position="136"/>
    </location>
</feature>
<dbReference type="OMA" id="EYPRNEF"/>
<dbReference type="InterPro" id="IPR040150">
    <property type="entry name" value="Iwr1"/>
</dbReference>
<comment type="similarity">
    <text evidence="1">Belongs to the IWR1/SLC7A6OS family.</text>
</comment>
<dbReference type="PANTHER" id="PTHR28063">
    <property type="entry name" value="RNA POLYMERASE II NUCLEAR LOCALIZATION PROTEIN IWR1"/>
    <property type="match status" value="1"/>
</dbReference>
<evidence type="ECO:0000256" key="1">
    <source>
        <dbReference type="ARBA" id="ARBA00010218"/>
    </source>
</evidence>
<dbReference type="STRING" id="1071381.G8BVK3"/>
<dbReference type="GO" id="GO:0005737">
    <property type="term" value="C:cytoplasm"/>
    <property type="evidence" value="ECO:0007669"/>
    <property type="project" value="EnsemblFungi"/>
</dbReference>
<keyword evidence="5" id="KW-1185">Reference proteome</keyword>
<dbReference type="GeneID" id="11535825"/>
<feature type="region of interest" description="Disordered" evidence="2">
    <location>
        <begin position="119"/>
        <end position="141"/>
    </location>
</feature>
<evidence type="ECO:0000313" key="4">
    <source>
        <dbReference type="EMBL" id="CCE63931.1"/>
    </source>
</evidence>
<evidence type="ECO:0000259" key="3">
    <source>
        <dbReference type="Pfam" id="PF08574"/>
    </source>
</evidence>
<protein>
    <recommendedName>
        <fullName evidence="3">Transcription factor Iwr1 domain-containing protein</fullName>
    </recommendedName>
</protein>
<sequence length="380" mass="44493">MTSNPEFIRVKRRRDEEPVGALLIDENKRSKTGKFIYKNTATVILNKFEDNNDDTPLLKLSNHDDQRHFILETHNKKRRHSEANEQVNDPNNLKNENTLPNTLPNEISKMLNDYLALNTDQSNGETRKKKPSRKHFKGESATVLSLPSQDYVYDIYHLEPLNEKEIPPDTKLGHVKIVNIDVELINDEKSDTEDQFPIDDDSNSENFYRNDYPEDEDDDRSILFGSDVDYKEIESEIKYLNEYRKQDFDPEEQYGYDDANEVINVMKDDFSDLFDKFGASADILNSINTSNFIDLDKINEEEEDDDYADNEADYEYGYQDNEYDYEGNNTDYYAKNEPSIKRSIFFKSDEDDPVAIHRDKIFGKLQAMIDKSDDTQHQQK</sequence>
<dbReference type="KEGG" id="tpf:TPHA_0G00950"/>
<dbReference type="EMBL" id="HE612862">
    <property type="protein sequence ID" value="CCE63931.1"/>
    <property type="molecule type" value="Genomic_DNA"/>
</dbReference>
<evidence type="ECO:0000256" key="2">
    <source>
        <dbReference type="SAM" id="MobiDB-lite"/>
    </source>
</evidence>
<dbReference type="GO" id="GO:0005634">
    <property type="term" value="C:nucleus"/>
    <property type="evidence" value="ECO:0007669"/>
    <property type="project" value="EnsemblFungi"/>
</dbReference>
<name>G8BVK3_TETPH</name>
<feature type="compositionally biased region" description="Polar residues" evidence="2">
    <location>
        <begin position="84"/>
        <end position="105"/>
    </location>
</feature>
<proteinExistence type="inferred from homology"/>
<dbReference type="RefSeq" id="XP_003686365.1">
    <property type="nucleotide sequence ID" value="XM_003686317.1"/>
</dbReference>
<dbReference type="AlphaFoldDB" id="G8BVK3"/>
<feature type="region of interest" description="Disordered" evidence="2">
    <location>
        <begin position="76"/>
        <end position="105"/>
    </location>
</feature>
<dbReference type="InterPro" id="IPR013883">
    <property type="entry name" value="TF_Iwr1_dom"/>
</dbReference>
<reference evidence="4 5" key="1">
    <citation type="journal article" date="2011" name="Proc. Natl. Acad. Sci. U.S.A.">
        <title>Evolutionary erosion of yeast sex chromosomes by mating-type switching accidents.</title>
        <authorList>
            <person name="Gordon J.L."/>
            <person name="Armisen D."/>
            <person name="Proux-Wera E."/>
            <person name="Oheigeartaigh S.S."/>
            <person name="Byrne K.P."/>
            <person name="Wolfe K.H."/>
        </authorList>
    </citation>
    <scope>NUCLEOTIDE SEQUENCE [LARGE SCALE GENOMIC DNA]</scope>
    <source>
        <strain evidence="5">ATCC 24235 / CBS 4417 / NBRC 1672 / NRRL Y-8282 / UCD 70-5</strain>
    </source>
</reference>
<dbReference type="PANTHER" id="PTHR28063:SF1">
    <property type="entry name" value="RNA POLYMERASE II NUCLEAR LOCALIZATION PROTEIN IWR1"/>
    <property type="match status" value="1"/>
</dbReference>
<gene>
    <name evidence="4" type="primary">TPHA0G00950</name>
    <name evidence="4" type="ordered locus">TPHA_0G00950</name>
</gene>
<accession>G8BVK3</accession>
<organism evidence="4 5">
    <name type="scientific">Tetrapisispora phaffii (strain ATCC 24235 / CBS 4417 / NBRC 1672 / NRRL Y-8282 / UCD 70-5)</name>
    <name type="common">Yeast</name>
    <name type="synonym">Fabospora phaffii</name>
    <dbReference type="NCBI Taxonomy" id="1071381"/>
    <lineage>
        <taxon>Eukaryota</taxon>
        <taxon>Fungi</taxon>
        <taxon>Dikarya</taxon>
        <taxon>Ascomycota</taxon>
        <taxon>Saccharomycotina</taxon>
        <taxon>Saccharomycetes</taxon>
        <taxon>Saccharomycetales</taxon>
        <taxon>Saccharomycetaceae</taxon>
        <taxon>Tetrapisispora</taxon>
    </lineage>
</organism>
<dbReference type="GO" id="GO:0006606">
    <property type="term" value="P:protein import into nucleus"/>
    <property type="evidence" value="ECO:0007669"/>
    <property type="project" value="EnsemblFungi"/>
</dbReference>
<evidence type="ECO:0000313" key="5">
    <source>
        <dbReference type="Proteomes" id="UP000005666"/>
    </source>
</evidence>
<dbReference type="eggNOG" id="KOG4852">
    <property type="taxonomic scope" value="Eukaryota"/>
</dbReference>